<comment type="similarity">
    <text evidence="1">Belongs to the UDPGP type 1 family.</text>
</comment>
<evidence type="ECO:0000313" key="5">
    <source>
        <dbReference type="Proteomes" id="UP001162001"/>
    </source>
</evidence>
<dbReference type="SUPFAM" id="SSF53448">
    <property type="entry name" value="Nucleotide-diphospho-sugar transferases"/>
    <property type="match status" value="1"/>
</dbReference>
<gene>
    <name evidence="4" type="ORF">Fadolivirus_1_896</name>
</gene>
<name>A0A7D3UVV2_9VIRU</name>
<dbReference type="Proteomes" id="UP001162001">
    <property type="component" value="Segment"/>
</dbReference>
<dbReference type="GO" id="GO:0003983">
    <property type="term" value="F:UTP:glucose-1-phosphate uridylyltransferase activity"/>
    <property type="evidence" value="ECO:0007669"/>
    <property type="project" value="InterPro"/>
</dbReference>
<reference evidence="4 5" key="1">
    <citation type="submission" date="2020-04" db="EMBL/GenBank/DDBJ databases">
        <title>Advantages and limits of metagenomic assembly and binning of a giant virus.</title>
        <authorList>
            <person name="Schulz F."/>
            <person name="Andreani J."/>
            <person name="Francis R."/>
            <person name="Boudjemaa H."/>
            <person name="Bou Khalil J.Y."/>
            <person name="Lee J."/>
            <person name="La Scola B."/>
            <person name="Woyke T."/>
        </authorList>
    </citation>
    <scope>NUCLEOTIDE SEQUENCE [LARGE SCALE GENOMIC DNA]</scope>
    <source>
        <strain evidence="4 5">FV1/VV64</strain>
    </source>
</reference>
<dbReference type="Pfam" id="PF01704">
    <property type="entry name" value="UDPGP"/>
    <property type="match status" value="1"/>
</dbReference>
<dbReference type="EMBL" id="MT418680">
    <property type="protein sequence ID" value="QKF94354.1"/>
    <property type="molecule type" value="Genomic_DNA"/>
</dbReference>
<protein>
    <submittedName>
        <fullName evidence="4">UTP--glucose-1-phosphate uridylyltransferase</fullName>
    </submittedName>
</protein>
<evidence type="ECO:0000256" key="3">
    <source>
        <dbReference type="ARBA" id="ARBA00022695"/>
    </source>
</evidence>
<keyword evidence="3 4" id="KW-0548">Nucleotidyltransferase</keyword>
<keyword evidence="5" id="KW-1185">Reference proteome</keyword>
<sequence length="360" mass="41788">MCELNNGFNELYERYLNNNNPYLDWYKIELIDREILSQYDELQDINQQLVNDLNKKVCIIKLNGGLGTTMGCNGPKSLLKVKNDLTFMDIVLQQQTQQPNVPLVLMNSFYTHNDTNEFLKSTNHTNNIISFNQNCYPRILKETNKPLDINSSNLDHFYPPGHGDLLESLYLTGTLDRLISMGIEYAFVANIDNLGATLDYKILNDLIQLDIDFALELTEKTINDIKGGTLIKYDGKYKMFEVAQCPKDKLDQFTSIDKFKYFNTNNIWIRLESIKKLVKSNYLKDVDIIINPKKLKDGRECIQLEYAIGSMVKFFDKVKCYLVSRDRFIPVKTNNDLESVRSDNYDLDKQTWILKKVNNA</sequence>
<dbReference type="PANTHER" id="PTHR43511">
    <property type="match status" value="1"/>
</dbReference>
<dbReference type="InterPro" id="IPR029044">
    <property type="entry name" value="Nucleotide-diphossugar_trans"/>
</dbReference>
<evidence type="ECO:0000313" key="4">
    <source>
        <dbReference type="EMBL" id="QKF94354.1"/>
    </source>
</evidence>
<dbReference type="GO" id="GO:0006011">
    <property type="term" value="P:UDP-alpha-D-glucose metabolic process"/>
    <property type="evidence" value="ECO:0007669"/>
    <property type="project" value="InterPro"/>
</dbReference>
<accession>A0A7D3UVV2</accession>
<evidence type="ECO:0000256" key="1">
    <source>
        <dbReference type="ARBA" id="ARBA00010401"/>
    </source>
</evidence>
<evidence type="ECO:0000256" key="2">
    <source>
        <dbReference type="ARBA" id="ARBA00022679"/>
    </source>
</evidence>
<proteinExistence type="inferred from homology"/>
<dbReference type="InterPro" id="IPR002618">
    <property type="entry name" value="UDPGP_fam"/>
</dbReference>
<organism evidence="4 5">
    <name type="scientific">Fadolivirus FV1/VV64</name>
    <dbReference type="NCBI Taxonomy" id="3070911"/>
    <lineage>
        <taxon>Viruses</taxon>
        <taxon>Varidnaviria</taxon>
        <taxon>Bamfordvirae</taxon>
        <taxon>Nucleocytoviricota</taxon>
        <taxon>Megaviricetes</taxon>
        <taxon>Imitervirales</taxon>
        <taxon>Mimiviridae</taxon>
        <taxon>Klosneuvirinae</taxon>
        <taxon>Fadolivirus</taxon>
        <taxon>Fadolivirus algeromassiliense</taxon>
    </lineage>
</organism>
<dbReference type="FunFam" id="3.90.550.10:FF:000002">
    <property type="entry name" value="UTP--glucose-1-phosphate uridylyltransferase"/>
    <property type="match status" value="1"/>
</dbReference>
<dbReference type="Gene3D" id="3.90.550.10">
    <property type="entry name" value="Spore Coat Polysaccharide Biosynthesis Protein SpsA, Chain A"/>
    <property type="match status" value="1"/>
</dbReference>
<dbReference type="InterPro" id="IPR016267">
    <property type="entry name" value="UDPGP_trans"/>
</dbReference>
<keyword evidence="2" id="KW-0808">Transferase</keyword>